<organism evidence="2 3">
    <name type="scientific">Mycena venus</name>
    <dbReference type="NCBI Taxonomy" id="2733690"/>
    <lineage>
        <taxon>Eukaryota</taxon>
        <taxon>Fungi</taxon>
        <taxon>Dikarya</taxon>
        <taxon>Basidiomycota</taxon>
        <taxon>Agaricomycotina</taxon>
        <taxon>Agaricomycetes</taxon>
        <taxon>Agaricomycetidae</taxon>
        <taxon>Agaricales</taxon>
        <taxon>Marasmiineae</taxon>
        <taxon>Mycenaceae</taxon>
        <taxon>Mycena</taxon>
    </lineage>
</organism>
<accession>A0A8H6YCN2</accession>
<keyword evidence="3" id="KW-1185">Reference proteome</keyword>
<evidence type="ECO:0000313" key="3">
    <source>
        <dbReference type="Proteomes" id="UP000620124"/>
    </source>
</evidence>
<feature type="compositionally biased region" description="Basic and acidic residues" evidence="1">
    <location>
        <begin position="35"/>
        <end position="56"/>
    </location>
</feature>
<dbReference type="OrthoDB" id="3013045at2759"/>
<comment type="caution">
    <text evidence="2">The sequence shown here is derived from an EMBL/GenBank/DDBJ whole genome shotgun (WGS) entry which is preliminary data.</text>
</comment>
<feature type="region of interest" description="Disordered" evidence="1">
    <location>
        <begin position="71"/>
        <end position="91"/>
    </location>
</feature>
<feature type="region of interest" description="Disordered" evidence="1">
    <location>
        <begin position="15"/>
        <end position="56"/>
    </location>
</feature>
<evidence type="ECO:0000256" key="1">
    <source>
        <dbReference type="SAM" id="MobiDB-lite"/>
    </source>
</evidence>
<dbReference type="EMBL" id="JACAZI010000007">
    <property type="protein sequence ID" value="KAF7356032.1"/>
    <property type="molecule type" value="Genomic_DNA"/>
</dbReference>
<dbReference type="Proteomes" id="UP000620124">
    <property type="component" value="Unassembled WGS sequence"/>
</dbReference>
<proteinExistence type="predicted"/>
<dbReference type="AlphaFoldDB" id="A0A8H6YCN2"/>
<evidence type="ECO:0000313" key="2">
    <source>
        <dbReference type="EMBL" id="KAF7356032.1"/>
    </source>
</evidence>
<sequence length="188" mass="21120">MSKIFHSVNCSPGLSKLSFPNLGHPTPQRNKARRIREDQYADGLRQKHEGQKNHSEVQIKKLFTVPRYADANVSDTDGEDGEKSQESVLVSSPAAWRKQVAVWQSEMRDAESDSEIDDGPQTGRRRASWLPIKLDKLFGGDLEQPIRIQPQRTAVSEEALYMQLLAAEHSGEELDDRELEGSGNDYCG</sequence>
<protein>
    <submittedName>
        <fullName evidence="2">Uncharacterized protein</fullName>
    </submittedName>
</protein>
<gene>
    <name evidence="2" type="ORF">MVEN_00932800</name>
</gene>
<reference evidence="2" key="1">
    <citation type="submission" date="2020-05" db="EMBL/GenBank/DDBJ databases">
        <title>Mycena genomes resolve the evolution of fungal bioluminescence.</title>
        <authorList>
            <person name="Tsai I.J."/>
        </authorList>
    </citation>
    <scope>NUCLEOTIDE SEQUENCE</scope>
    <source>
        <strain evidence="2">CCC161011</strain>
    </source>
</reference>
<name>A0A8H6YCN2_9AGAR</name>